<dbReference type="EMBL" id="JBBNAG010000008">
    <property type="protein sequence ID" value="KAK9111335.1"/>
    <property type="molecule type" value="Genomic_DNA"/>
</dbReference>
<dbReference type="AlphaFoldDB" id="A0AAP0I9V1"/>
<dbReference type="Proteomes" id="UP001419268">
    <property type="component" value="Unassembled WGS sequence"/>
</dbReference>
<keyword evidence="3" id="KW-1185">Reference proteome</keyword>
<sequence length="305" mass="34094">MAAKHLRVFSLTTTIQCFNRSSHSSHSFFGSFRPYPFLCKLKTSQSLHAKKRESRIEPSIMEGIGVEEEEEEEEIDDGFFGDEFEDGDAGDSFLDDFELDEAELRVGDGAGGGGISLAGTTWDKEALALAEKALLSFDGELKIYAFRTLLNSTIQVRIETLSNRLRSGSPSMMDIENFSAAYRAELNEAEVAGSIPTNISLEVSSPGVERVVQIPQELERFKDRPMYVEYITDEATATGIPAESDGVFKLVSYDLESNCCTWALADVKVNRQKAGKGRPMNKKQREWRLNTPFHCLRLVRLHSDI</sequence>
<proteinExistence type="predicted"/>
<name>A0AAP0I9V1_9MAGN</name>
<dbReference type="PANTHER" id="PTHR34544">
    <property type="entry name" value="OSJNBA0006B20.18 PROTEIN"/>
    <property type="match status" value="1"/>
</dbReference>
<feature type="domain" description="DUF7912" evidence="1">
    <location>
        <begin position="211"/>
        <end position="302"/>
    </location>
</feature>
<evidence type="ECO:0000313" key="2">
    <source>
        <dbReference type="EMBL" id="KAK9111335.1"/>
    </source>
</evidence>
<dbReference type="Pfam" id="PF25498">
    <property type="entry name" value="DUF7912"/>
    <property type="match status" value="1"/>
</dbReference>
<dbReference type="PANTHER" id="PTHR34544:SF1">
    <property type="entry name" value="OS04G0438300 PROTEIN"/>
    <property type="match status" value="1"/>
</dbReference>
<evidence type="ECO:0000313" key="3">
    <source>
        <dbReference type="Proteomes" id="UP001419268"/>
    </source>
</evidence>
<gene>
    <name evidence="2" type="ORF">Scep_018854</name>
</gene>
<accession>A0AAP0I9V1</accession>
<organism evidence="2 3">
    <name type="scientific">Stephania cephalantha</name>
    <dbReference type="NCBI Taxonomy" id="152367"/>
    <lineage>
        <taxon>Eukaryota</taxon>
        <taxon>Viridiplantae</taxon>
        <taxon>Streptophyta</taxon>
        <taxon>Embryophyta</taxon>
        <taxon>Tracheophyta</taxon>
        <taxon>Spermatophyta</taxon>
        <taxon>Magnoliopsida</taxon>
        <taxon>Ranunculales</taxon>
        <taxon>Menispermaceae</taxon>
        <taxon>Menispermoideae</taxon>
        <taxon>Cissampelideae</taxon>
        <taxon>Stephania</taxon>
    </lineage>
</organism>
<reference evidence="2 3" key="1">
    <citation type="submission" date="2024-01" db="EMBL/GenBank/DDBJ databases">
        <title>Genome assemblies of Stephania.</title>
        <authorList>
            <person name="Yang L."/>
        </authorList>
    </citation>
    <scope>NUCLEOTIDE SEQUENCE [LARGE SCALE GENOMIC DNA]</scope>
    <source>
        <strain evidence="2">JXDWG</strain>
        <tissue evidence="2">Leaf</tissue>
    </source>
</reference>
<dbReference type="InterPro" id="IPR057234">
    <property type="entry name" value="DUF7912"/>
</dbReference>
<evidence type="ECO:0000259" key="1">
    <source>
        <dbReference type="Pfam" id="PF25498"/>
    </source>
</evidence>
<protein>
    <recommendedName>
        <fullName evidence="1">DUF7912 domain-containing protein</fullName>
    </recommendedName>
</protein>
<comment type="caution">
    <text evidence="2">The sequence shown here is derived from an EMBL/GenBank/DDBJ whole genome shotgun (WGS) entry which is preliminary data.</text>
</comment>